<keyword evidence="4" id="KW-1185">Reference proteome</keyword>
<dbReference type="GO" id="GO:0016783">
    <property type="term" value="F:sulfurtransferase activity"/>
    <property type="evidence" value="ECO:0007669"/>
    <property type="project" value="InterPro"/>
</dbReference>
<dbReference type="InterPro" id="IPR052188">
    <property type="entry name" value="Ni-pincer_cofactor_biosynth"/>
</dbReference>
<protein>
    <recommendedName>
        <fullName evidence="2">NAD/GMP synthase domain-containing protein</fullName>
    </recommendedName>
</protein>
<dbReference type="OrthoDB" id="9776919at2"/>
<name>A0A0U9HE28_9FIRM</name>
<dbReference type="Pfam" id="PF02540">
    <property type="entry name" value="NAD_synthase"/>
    <property type="match status" value="1"/>
</dbReference>
<accession>A0A0U9HE28</accession>
<organism evidence="3">
    <name type="scientific">Tepidanaerobacter syntrophicus</name>
    <dbReference type="NCBI Taxonomy" id="224999"/>
    <lineage>
        <taxon>Bacteria</taxon>
        <taxon>Bacillati</taxon>
        <taxon>Bacillota</taxon>
        <taxon>Clostridia</taxon>
        <taxon>Thermosediminibacterales</taxon>
        <taxon>Tepidanaerobacteraceae</taxon>
        <taxon>Tepidanaerobacter</taxon>
    </lineage>
</organism>
<proteinExistence type="predicted"/>
<dbReference type="AlphaFoldDB" id="A0A0U9HE28"/>
<dbReference type="InterPro" id="IPR005232">
    <property type="entry name" value="LarE"/>
</dbReference>
<dbReference type="STRING" id="224999.GCA_001485475_01087"/>
<dbReference type="NCBIfam" id="TIGR00268">
    <property type="entry name" value="ATP-dependent sacrificial sulfur transferase LarE"/>
    <property type="match status" value="1"/>
</dbReference>
<gene>
    <name evidence="3" type="ORF">TSYNT_790</name>
</gene>
<dbReference type="RefSeq" id="WP_059032495.1">
    <property type="nucleotide sequence ID" value="NZ_BSDW01000001.1"/>
</dbReference>
<evidence type="ECO:0000259" key="2">
    <source>
        <dbReference type="Pfam" id="PF02540"/>
    </source>
</evidence>
<dbReference type="Gene3D" id="3.40.50.620">
    <property type="entry name" value="HUPs"/>
    <property type="match status" value="1"/>
</dbReference>
<dbReference type="SUPFAM" id="SSF52402">
    <property type="entry name" value="Adenine nucleotide alpha hydrolases-like"/>
    <property type="match status" value="1"/>
</dbReference>
<feature type="active site" description="Nucleophile and sulfur donor" evidence="1">
    <location>
        <position position="175"/>
    </location>
</feature>
<dbReference type="CDD" id="cd01990">
    <property type="entry name" value="LarE-like"/>
    <property type="match status" value="1"/>
</dbReference>
<feature type="domain" description="NAD/GMP synthase" evidence="2">
    <location>
        <begin position="7"/>
        <end position="80"/>
    </location>
</feature>
<dbReference type="InterPro" id="IPR022310">
    <property type="entry name" value="NAD/GMP_synthase"/>
</dbReference>
<dbReference type="EMBL" id="DF977001">
    <property type="protein sequence ID" value="GAQ25072.1"/>
    <property type="molecule type" value="Genomic_DNA"/>
</dbReference>
<dbReference type="PANTHER" id="PTHR43169">
    <property type="entry name" value="EXSB FAMILY PROTEIN"/>
    <property type="match status" value="1"/>
</dbReference>
<dbReference type="PANTHER" id="PTHR43169:SF2">
    <property type="entry name" value="NAD_GMP SYNTHASE DOMAIN-CONTAINING PROTEIN"/>
    <property type="match status" value="1"/>
</dbReference>
<dbReference type="GO" id="GO:0006163">
    <property type="term" value="P:purine nucleotide metabolic process"/>
    <property type="evidence" value="ECO:0007669"/>
    <property type="project" value="UniProtKB-ARBA"/>
</dbReference>
<reference evidence="3" key="1">
    <citation type="journal article" date="2016" name="Genome Announc.">
        <title>Draft Genome Sequence of the Syntrophic Lactate-Degrading Bacterium Tepidanaerobacter syntrophicus JLT.</title>
        <authorList>
            <person name="Matsuura N."/>
            <person name="Ohashi A."/>
            <person name="Tourlousse D.M."/>
            <person name="Sekiguchi Y."/>
        </authorList>
    </citation>
    <scope>NUCLEOTIDE SEQUENCE [LARGE SCALE GENOMIC DNA]</scope>
    <source>
        <strain evidence="3">JL</strain>
    </source>
</reference>
<sequence length="278" mass="31567">MLEQKIDRLKDEIQALKRLAVAFSGGTDSAFLLRMCTDTLGKNNVLAITADFEGLSKKDLEESRRFTKELGLQHKIVKLTVLDIPDVANNPPNRCYYCKKKLLSVIISAASSRGYDNVVEGSNISDTADFRPGMKAIEEIGIKSPLKSAGLTKEEIREASKKLKLSTWNKPSAACLFSRIPYGEKITLEKIKRVSDAEEILSAEGFGQFRVRSHGDLARIEVLPEEINKFLERNFRDKITHEFRRLGFKYVTIDLDGYRIGSMNDELKEEDKLFWKKN</sequence>
<evidence type="ECO:0000313" key="4">
    <source>
        <dbReference type="Proteomes" id="UP000062160"/>
    </source>
</evidence>
<dbReference type="Proteomes" id="UP000062160">
    <property type="component" value="Unassembled WGS sequence"/>
</dbReference>
<evidence type="ECO:0000313" key="3">
    <source>
        <dbReference type="EMBL" id="GAQ25072.1"/>
    </source>
</evidence>
<dbReference type="PIRSF" id="PIRSF006661">
    <property type="entry name" value="PP-lp_UCP006661"/>
    <property type="match status" value="1"/>
</dbReference>
<evidence type="ECO:0000256" key="1">
    <source>
        <dbReference type="PIRSR" id="PIRSR006661-1"/>
    </source>
</evidence>
<dbReference type="InterPro" id="IPR014729">
    <property type="entry name" value="Rossmann-like_a/b/a_fold"/>
</dbReference>